<accession>A0AAF1BID4</accession>
<evidence type="ECO:0000256" key="1">
    <source>
        <dbReference type="SAM" id="MobiDB-lite"/>
    </source>
</evidence>
<dbReference type="RefSeq" id="XP_062628213.1">
    <property type="nucleotide sequence ID" value="XM_062772229.1"/>
</dbReference>
<evidence type="ECO:0000313" key="2">
    <source>
        <dbReference type="EMBL" id="WOO82181.1"/>
    </source>
</evidence>
<dbReference type="EMBL" id="CP086717">
    <property type="protein sequence ID" value="WOO82181.1"/>
    <property type="molecule type" value="Genomic_DNA"/>
</dbReference>
<dbReference type="GeneID" id="87808909"/>
<reference evidence="2" key="1">
    <citation type="submission" date="2023-10" db="EMBL/GenBank/DDBJ databases">
        <authorList>
            <person name="Noh H."/>
        </authorList>
    </citation>
    <scope>NUCLEOTIDE SEQUENCE</scope>
    <source>
        <strain evidence="2">DUCC4014</strain>
    </source>
</reference>
<feature type="compositionally biased region" description="Low complexity" evidence="1">
    <location>
        <begin position="1"/>
        <end position="15"/>
    </location>
</feature>
<feature type="region of interest" description="Disordered" evidence="1">
    <location>
        <begin position="1"/>
        <end position="102"/>
    </location>
</feature>
<gene>
    <name evidence="2" type="ORF">LOC62_04G005681</name>
</gene>
<name>A0AAF1BID4_9TREE</name>
<organism evidence="2 3">
    <name type="scientific">Vanrija pseudolonga</name>
    <dbReference type="NCBI Taxonomy" id="143232"/>
    <lineage>
        <taxon>Eukaryota</taxon>
        <taxon>Fungi</taxon>
        <taxon>Dikarya</taxon>
        <taxon>Basidiomycota</taxon>
        <taxon>Agaricomycotina</taxon>
        <taxon>Tremellomycetes</taxon>
        <taxon>Trichosporonales</taxon>
        <taxon>Trichosporonaceae</taxon>
        <taxon>Vanrija</taxon>
    </lineage>
</organism>
<dbReference type="AlphaFoldDB" id="A0AAF1BID4"/>
<sequence length="429" mass="46122">MLSPLPNAAAALEAPRTVERRRRGRGIDLMTAHPTPPRSHEQGHLPTPVTERRSVKHHHGHGQKGASTMLPTPQTLPRKVASRDDSGSDSAVSMSPPSPSGHTTFFLSSTSTASSDRVAHGRRPGLLFAQQMGLAAGPSTGGTVKFGGRLGVGVGMGGGVRSAAHGPVDKISLGSALEDNPFIDTPQVADSKRRVSASGNPFISFSPAPPLSPGAETTYIPQLLRPSAERSVSPNPPHHSDDAQAMTTPTRPKTVINPPLMSAREDSTPPRARAPQRELMDLDDNPFIAKPGEIVKPHPTREDRPLVTYVFRGAKKVFANPFVHPSTRYPAAELDVSHPEFDTHPCPPPRLLWPTNDASSKRRLPRVESMEMDVDAGMLSEDDDEFVAASSDSDDAPPVRRGLLFGQPAKRTVDEGTPPSARKRRRSDF</sequence>
<feature type="region of interest" description="Disordered" evidence="1">
    <location>
        <begin position="385"/>
        <end position="429"/>
    </location>
</feature>
<feature type="region of interest" description="Disordered" evidence="1">
    <location>
        <begin position="227"/>
        <end position="273"/>
    </location>
</feature>
<protein>
    <submittedName>
        <fullName evidence="2">Uncharacterized protein</fullName>
    </submittedName>
</protein>
<keyword evidence="3" id="KW-1185">Reference proteome</keyword>
<dbReference type="Proteomes" id="UP000827549">
    <property type="component" value="Chromosome 4"/>
</dbReference>
<feature type="compositionally biased region" description="Polar residues" evidence="1">
    <location>
        <begin position="65"/>
        <end position="75"/>
    </location>
</feature>
<evidence type="ECO:0000313" key="3">
    <source>
        <dbReference type="Proteomes" id="UP000827549"/>
    </source>
</evidence>
<proteinExistence type="predicted"/>